<dbReference type="KEGG" id="mtt:Ftrac_1101"/>
<dbReference type="PANTHER" id="PTHR46825:SF11">
    <property type="entry name" value="PENICILLIN-BINDING PROTEIN 4"/>
    <property type="match status" value="1"/>
</dbReference>
<evidence type="ECO:0000256" key="1">
    <source>
        <dbReference type="ARBA" id="ARBA00004370"/>
    </source>
</evidence>
<proteinExistence type="predicted"/>
<dbReference type="InterPro" id="IPR001466">
    <property type="entry name" value="Beta-lactam-related"/>
</dbReference>
<evidence type="ECO:0000313" key="4">
    <source>
        <dbReference type="EMBL" id="ADR21096.1"/>
    </source>
</evidence>
<dbReference type="eggNOG" id="COG1680">
    <property type="taxonomic scope" value="Bacteria"/>
</dbReference>
<dbReference type="SUPFAM" id="SSF56601">
    <property type="entry name" value="beta-lactamase/transpeptidase-like"/>
    <property type="match status" value="1"/>
</dbReference>
<accession>E4TUZ1</accession>
<dbReference type="Proteomes" id="UP000008720">
    <property type="component" value="Chromosome"/>
</dbReference>
<dbReference type="HOGENOM" id="CLU_463625_0_0_10"/>
<organism evidence="4 5">
    <name type="scientific">Marivirga tractuosa (strain ATCC 23168 / DSM 4126 / NBRC 15989 / NCIMB 1408 / VKM B-1430 / H-43)</name>
    <name type="common">Microscilla tractuosa</name>
    <name type="synonym">Flexibacter tractuosus</name>
    <dbReference type="NCBI Taxonomy" id="643867"/>
    <lineage>
        <taxon>Bacteria</taxon>
        <taxon>Pseudomonadati</taxon>
        <taxon>Bacteroidota</taxon>
        <taxon>Cytophagia</taxon>
        <taxon>Cytophagales</taxon>
        <taxon>Marivirgaceae</taxon>
        <taxon>Marivirga</taxon>
    </lineage>
</organism>
<feature type="domain" description="Beta-lactamase-related" evidence="3">
    <location>
        <begin position="87"/>
        <end position="393"/>
    </location>
</feature>
<dbReference type="GO" id="GO:0016020">
    <property type="term" value="C:membrane"/>
    <property type="evidence" value="ECO:0007669"/>
    <property type="project" value="UniProtKB-SubCell"/>
</dbReference>
<evidence type="ECO:0000259" key="3">
    <source>
        <dbReference type="Pfam" id="PF00144"/>
    </source>
</evidence>
<protein>
    <submittedName>
        <fullName evidence="4">Beta-lactamase</fullName>
    </submittedName>
</protein>
<evidence type="ECO:0000313" key="5">
    <source>
        <dbReference type="Proteomes" id="UP000008720"/>
    </source>
</evidence>
<comment type="subcellular location">
    <subcellularLocation>
        <location evidence="1">Membrane</location>
    </subcellularLocation>
</comment>
<dbReference type="OrthoDB" id="846150at2"/>
<gene>
    <name evidence="4" type="ordered locus">Ftrac_1101</name>
</gene>
<dbReference type="InterPro" id="IPR012338">
    <property type="entry name" value="Beta-lactam/transpept-like"/>
</dbReference>
<dbReference type="EMBL" id="CP002349">
    <property type="protein sequence ID" value="ADR21096.1"/>
    <property type="molecule type" value="Genomic_DNA"/>
</dbReference>
<dbReference type="AlphaFoldDB" id="E4TUZ1"/>
<dbReference type="PANTHER" id="PTHR46825">
    <property type="entry name" value="D-ALANYL-D-ALANINE-CARBOXYPEPTIDASE/ENDOPEPTIDASE AMPH"/>
    <property type="match status" value="1"/>
</dbReference>
<dbReference type="Gene3D" id="3.40.710.10">
    <property type="entry name" value="DD-peptidase/beta-lactamase superfamily"/>
    <property type="match status" value="1"/>
</dbReference>
<sequence length="619" mass="70355">MNYYNYLTSWLITYMNSLQALIRSIHIVYNMDSVILFLQLKIMRSIAQNKNTHMKNLLMTLLLSLASLTGMAQVNVEKLKQEYKEEFEQVMKKSKIPGLSLSLVSKDSVVMELNLGYSDEKSTEVVNSQTLFGLGSVTKVFTGVAVMQLVEQDKVRLDNSLNEYLPQFHIKGEHSKEVTVRNVMTHHSGLPSDVIKGMFTQNPEHYTKVVDYMKEEYLAGKPNQIRAYSNPGYTLLGHMVDEVSGKSYPDYMKDEVLAKINMQQTGFNLRDQASASFNSKGEAKQDVLLRDIPAGGMDSNNEEMVKFLTSFLNKDENLLSRASYDQIFQEQYKDLPLNFGNRYGLGWTLTSRPHTGEIYTHTGTTMYFNSAVAVAPEVGLAAVVLTNAEKGGRAFGKMMSLIDKMAEDLGREAKQDEKIESFETDEVIDLPHEVTDQYVGIYATPGAILKIYKKKDKLYSTLQGLKVRLLPVENNVFIPKILLFKFIPLKLKENRFMFENIEGYNVMTQMEIGSGKELLALKMEPYEISNSWKDRLGKYKAVNKLEGEIDFFEDFELLERDGLLIMLFKQGEQKIEMALDIVDDSYAKVAGLGRYSGQSLQTKGDQLQFFGIQLQKLTK</sequence>
<reference evidence="4 5" key="1">
    <citation type="journal article" date="2011" name="Stand. Genomic Sci.">
        <title>Complete genome sequence of Marivirga tractuosa type strain (H-43).</title>
        <authorList>
            <person name="Pagani I."/>
            <person name="Chertkov O."/>
            <person name="Lapidus A."/>
            <person name="Lucas S."/>
            <person name="Del Rio T.G."/>
            <person name="Tice H."/>
            <person name="Copeland A."/>
            <person name="Cheng J.F."/>
            <person name="Nolan M."/>
            <person name="Saunders E."/>
            <person name="Pitluck S."/>
            <person name="Held B."/>
            <person name="Goodwin L."/>
            <person name="Liolios K."/>
            <person name="Ovchinikova G."/>
            <person name="Ivanova N."/>
            <person name="Mavromatis K."/>
            <person name="Pati A."/>
            <person name="Chen A."/>
            <person name="Palaniappan K."/>
            <person name="Land M."/>
            <person name="Hauser L."/>
            <person name="Jeffries C.D."/>
            <person name="Detter J.C."/>
            <person name="Han C."/>
            <person name="Tapia R."/>
            <person name="Ngatchou-Djao O.D."/>
            <person name="Rohde M."/>
            <person name="Goker M."/>
            <person name="Spring S."/>
            <person name="Sikorski J."/>
            <person name="Woyke T."/>
            <person name="Bristow J."/>
            <person name="Eisen J.A."/>
            <person name="Markowitz V."/>
            <person name="Hugenholtz P."/>
            <person name="Klenk H.P."/>
            <person name="Kyrpides N.C."/>
        </authorList>
    </citation>
    <scope>NUCLEOTIDE SEQUENCE [LARGE SCALE GENOMIC DNA]</scope>
    <source>
        <strain evidence="5">ATCC 23168 / DSM 4126 / NBRC 15989 / NCIMB 1408 / VKM B-1430 / H-43</strain>
    </source>
</reference>
<evidence type="ECO:0000256" key="2">
    <source>
        <dbReference type="ARBA" id="ARBA00023136"/>
    </source>
</evidence>
<keyword evidence="5" id="KW-1185">Reference proteome</keyword>
<dbReference type="Pfam" id="PF00144">
    <property type="entry name" value="Beta-lactamase"/>
    <property type="match status" value="1"/>
</dbReference>
<name>E4TUZ1_MARTH</name>
<dbReference type="STRING" id="643867.Ftrac_1101"/>
<dbReference type="InterPro" id="IPR050491">
    <property type="entry name" value="AmpC-like"/>
</dbReference>
<keyword evidence="2" id="KW-0472">Membrane</keyword>